<dbReference type="PANTHER" id="PTHR47234:SF3">
    <property type="entry name" value="SECRETIN_TONB SHORT N-TERMINAL DOMAIN-CONTAINING PROTEIN"/>
    <property type="match status" value="1"/>
</dbReference>
<keyword evidence="17" id="KW-1185">Reference proteome</keyword>
<dbReference type="Gene3D" id="2.170.130.10">
    <property type="entry name" value="TonB-dependent receptor, plug domain"/>
    <property type="match status" value="1"/>
</dbReference>
<reference evidence="14" key="1">
    <citation type="submission" date="2016-12" db="EMBL/GenBank/DDBJ databases">
        <title>Whole genome sequencing of Sphingomonas koreensis.</title>
        <authorList>
            <person name="Conlan S."/>
            <person name="Thomas P.J."/>
            <person name="Mullikin J."/>
            <person name="Palmore T.N."/>
            <person name="Frank K.M."/>
            <person name="Segre J.A."/>
        </authorList>
    </citation>
    <scope>NUCLEOTIDE SEQUENCE</scope>
    <source>
        <strain evidence="14">ABOJV</strain>
    </source>
</reference>
<dbReference type="SMART" id="SM00965">
    <property type="entry name" value="STN"/>
    <property type="match status" value="1"/>
</dbReference>
<dbReference type="InterPro" id="IPR000531">
    <property type="entry name" value="Beta-barrel_TonB"/>
</dbReference>
<keyword evidence="3 10" id="KW-1134">Transmembrane beta strand</keyword>
<evidence type="ECO:0000313" key="15">
    <source>
        <dbReference type="EMBL" id="RSV07128.1"/>
    </source>
</evidence>
<evidence type="ECO:0000256" key="10">
    <source>
        <dbReference type="PROSITE-ProRule" id="PRU01360"/>
    </source>
</evidence>
<dbReference type="Proteomes" id="UP000286681">
    <property type="component" value="Unassembled WGS sequence"/>
</dbReference>
<name>A0A1L6JF99_9SPHN</name>
<dbReference type="GO" id="GO:0006826">
    <property type="term" value="P:iron ion transport"/>
    <property type="evidence" value="ECO:0007669"/>
    <property type="project" value="UniProtKB-KW"/>
</dbReference>
<dbReference type="KEGG" id="skr:BRX40_21230"/>
<sequence length="855" mass="89837">MRGMTGLLALCLSGTVLVATGSSVARAQAIERQSYDLPAQPLARSIQAVVAATGQSIVAPTDLIAGHRAPALKGMLSIDEALDRLLAGSGLQARRSGAAFVIAPATPQALAAPAEAQEAITITGSRIRGAPTASTTIQVTREEARNAGQATLVEIARSLPQNFGGGQNPGVGFNVPETNGADVGGGASINLRGLGGDATLTLLNGHRLSYNAAKQSVDISGIPLGAVSRIDVVPDGASALFGSDAVAGVVNILLRRDLEGVETSARLGIPTDGGGFSQTYGATAGTTWRSGNALLAYEYGSNDAILARQRDYAATRSPGLTLFPAQRRHSLLASAEQDLVPDLRFAMDGLFNKRWTNLTYPLAAGGDLSVARGKTQSTARAWGVSPSLTWSLPEGWSTMLSATYGEDRVDYGGYSFQGGVLSVNTGGYYINRARSIELSANGRLFALPGGPVRIALGAGHRQIDFRRFTGINGTQNIDQSQADTYGFGELSLPLVSPGQAIPLVHSLVLSAAVRYEAYRRIGDVATPKFGLIFAPHPDITLKASWGKSFRAPTLYQQYQPQTLYLTRTATVGGQGYPATATALLLLGGNPGLAPERSTNWSATLELRPRFLDGVRLELTYFSVRYRDRIVTPIPSFATALRDAGYASFVTLNPSTAEQAATIAGASTFTNLTGGAAYDPANVVALVRNTSVNAGRQSVHGIDALLRYSGDLGGGRLSASANAAWLDSEQQIGPALPITQLAGTIFNPPHLRLRGDLGWSIGGVTITGNVTHIGPVVDNRTAPAARIAGMTPIDLTLRYRADSGPLRGFDLIASVQNLFNAKPSPIATSLFYDTPYDSTNYSPLGRFVSLSVTRKW</sequence>
<reference evidence="18 19" key="3">
    <citation type="submission" date="2018-07" db="EMBL/GenBank/DDBJ databases">
        <title>Genomic and Epidemiologic Investigation of an Indolent Hospital Outbreak.</title>
        <authorList>
            <person name="Johnson R.C."/>
            <person name="Deming C."/>
            <person name="Conlan S."/>
            <person name="Zellmer C.J."/>
            <person name="Michelin A.V."/>
            <person name="Lee-Lin S."/>
            <person name="Thomas P.J."/>
            <person name="Park M."/>
            <person name="Weingarten R.A."/>
            <person name="Less J."/>
            <person name="Dekker J.P."/>
            <person name="Frank K.M."/>
            <person name="Musser K.A."/>
            <person name="Mcquiston J.R."/>
            <person name="Henderson D.K."/>
            <person name="Lau A.F."/>
            <person name="Palmore T.N."/>
            <person name="Segre J.A."/>
        </authorList>
    </citation>
    <scope>NUCLEOTIDE SEQUENCE [LARGE SCALE GENOMIC DNA]</scope>
    <source>
        <strain evidence="16 19">SK-CDC1_0717</strain>
        <strain evidence="15 18">SK-NIH.Env10_0317</strain>
    </source>
</reference>
<comment type="similarity">
    <text evidence="10 11">Belongs to the TonB-dependent receptor family.</text>
</comment>
<dbReference type="InterPro" id="IPR037066">
    <property type="entry name" value="Plug_dom_sf"/>
</dbReference>
<dbReference type="InterPro" id="IPR012910">
    <property type="entry name" value="Plug_dom"/>
</dbReference>
<keyword evidence="6" id="KW-0408">Iron</keyword>
<dbReference type="RefSeq" id="WP_075152903.1">
    <property type="nucleotide sequence ID" value="NZ_CP018820.1"/>
</dbReference>
<keyword evidence="15" id="KW-0675">Receptor</keyword>
<evidence type="ECO:0000259" key="13">
    <source>
        <dbReference type="SMART" id="SM00965"/>
    </source>
</evidence>
<proteinExistence type="inferred from homology"/>
<dbReference type="EMBL" id="QQYZ01000008">
    <property type="protein sequence ID" value="RSY85554.1"/>
    <property type="molecule type" value="Genomic_DNA"/>
</dbReference>
<evidence type="ECO:0000313" key="16">
    <source>
        <dbReference type="EMBL" id="RSY85554.1"/>
    </source>
</evidence>
<comment type="subcellular location">
    <subcellularLocation>
        <location evidence="1 10">Cell outer membrane</location>
        <topology evidence="1 10">Multi-pass membrane protein</topology>
    </subcellularLocation>
</comment>
<evidence type="ECO:0000313" key="17">
    <source>
        <dbReference type="Proteomes" id="UP000185161"/>
    </source>
</evidence>
<feature type="chain" id="PRO_5012024221" evidence="12">
    <location>
        <begin position="28"/>
        <end position="855"/>
    </location>
</feature>
<dbReference type="Proteomes" id="UP000287746">
    <property type="component" value="Unassembled WGS sequence"/>
</dbReference>
<evidence type="ECO:0000256" key="3">
    <source>
        <dbReference type="ARBA" id="ARBA00022452"/>
    </source>
</evidence>
<keyword evidence="12" id="KW-0732">Signal</keyword>
<evidence type="ECO:0000313" key="18">
    <source>
        <dbReference type="Proteomes" id="UP000286681"/>
    </source>
</evidence>
<evidence type="ECO:0000256" key="1">
    <source>
        <dbReference type="ARBA" id="ARBA00004571"/>
    </source>
</evidence>
<dbReference type="PROSITE" id="PS52016">
    <property type="entry name" value="TONB_DEPENDENT_REC_3"/>
    <property type="match status" value="1"/>
</dbReference>
<evidence type="ECO:0000256" key="8">
    <source>
        <dbReference type="ARBA" id="ARBA00023136"/>
    </source>
</evidence>
<feature type="domain" description="Secretin/TonB short N-terminal" evidence="13">
    <location>
        <begin position="55"/>
        <end position="105"/>
    </location>
</feature>
<dbReference type="SUPFAM" id="SSF56935">
    <property type="entry name" value="Porins"/>
    <property type="match status" value="1"/>
</dbReference>
<dbReference type="Pfam" id="PF00593">
    <property type="entry name" value="TonB_dep_Rec_b-barrel"/>
    <property type="match status" value="1"/>
</dbReference>
<reference evidence="17" key="2">
    <citation type="submission" date="2016-12" db="EMBL/GenBank/DDBJ databases">
        <title>Whole genome sequencing of Sphingomonas sp. ABOJV.</title>
        <authorList>
            <person name="Conlan S."/>
            <person name="Thomas P.J."/>
            <person name="Mullikin J."/>
            <person name="Palmore T.N."/>
            <person name="Frank K.M."/>
            <person name="Segre J.A."/>
        </authorList>
    </citation>
    <scope>NUCLEOTIDE SEQUENCE [LARGE SCALE GENOMIC DNA]</scope>
    <source>
        <strain evidence="17">ABOJV</strain>
    </source>
</reference>
<evidence type="ECO:0000313" key="19">
    <source>
        <dbReference type="Proteomes" id="UP000287746"/>
    </source>
</evidence>
<keyword evidence="5 10" id="KW-0812">Transmembrane</keyword>
<evidence type="ECO:0000256" key="7">
    <source>
        <dbReference type="ARBA" id="ARBA00023077"/>
    </source>
</evidence>
<dbReference type="CDD" id="cd01347">
    <property type="entry name" value="ligand_gated_channel"/>
    <property type="match status" value="1"/>
</dbReference>
<keyword evidence="2 10" id="KW-0813">Transport</keyword>
<dbReference type="EMBL" id="CP018820">
    <property type="protein sequence ID" value="APR54612.1"/>
    <property type="molecule type" value="Genomic_DNA"/>
</dbReference>
<dbReference type="GeneID" id="44135093"/>
<dbReference type="AlphaFoldDB" id="A0A1L6JF99"/>
<evidence type="ECO:0000256" key="12">
    <source>
        <dbReference type="SAM" id="SignalP"/>
    </source>
</evidence>
<dbReference type="GO" id="GO:0009279">
    <property type="term" value="C:cell outer membrane"/>
    <property type="evidence" value="ECO:0007669"/>
    <property type="project" value="UniProtKB-SubCell"/>
</dbReference>
<dbReference type="InterPro" id="IPR039426">
    <property type="entry name" value="TonB-dep_rcpt-like"/>
</dbReference>
<evidence type="ECO:0000256" key="4">
    <source>
        <dbReference type="ARBA" id="ARBA00022496"/>
    </source>
</evidence>
<dbReference type="Pfam" id="PF07660">
    <property type="entry name" value="STN"/>
    <property type="match status" value="1"/>
</dbReference>
<dbReference type="STRING" id="93064.BRX40_21230"/>
<dbReference type="InterPro" id="IPR011662">
    <property type="entry name" value="Secretin/TonB_short_N"/>
</dbReference>
<dbReference type="Gene3D" id="3.55.50.30">
    <property type="match status" value="1"/>
</dbReference>
<keyword evidence="7 11" id="KW-0798">TonB box</keyword>
<accession>A0A1L6JF99</accession>
<dbReference type="OrthoDB" id="7051241at2"/>
<gene>
    <name evidence="14" type="ORF">BRX40_21230</name>
    <name evidence="15" type="ORF">CA257_03825</name>
    <name evidence="16" type="ORF">DAH66_10850</name>
</gene>
<keyword evidence="4" id="KW-0406">Ion transport</keyword>
<organism evidence="14 17">
    <name type="scientific">Sphingomonas koreensis</name>
    <dbReference type="NCBI Taxonomy" id="93064"/>
    <lineage>
        <taxon>Bacteria</taxon>
        <taxon>Pseudomonadati</taxon>
        <taxon>Pseudomonadota</taxon>
        <taxon>Alphaproteobacteria</taxon>
        <taxon>Sphingomonadales</taxon>
        <taxon>Sphingomonadaceae</taxon>
        <taxon>Sphingomonas</taxon>
    </lineage>
</organism>
<protein>
    <submittedName>
        <fullName evidence="15">TonB-dependent receptor</fullName>
    </submittedName>
</protein>
<dbReference type="InterPro" id="IPR036942">
    <property type="entry name" value="Beta-barrel_TonB_sf"/>
</dbReference>
<feature type="signal peptide" evidence="12">
    <location>
        <begin position="1"/>
        <end position="27"/>
    </location>
</feature>
<dbReference type="Pfam" id="PF07715">
    <property type="entry name" value="Plug"/>
    <property type="match status" value="1"/>
</dbReference>
<dbReference type="EMBL" id="QQWO01000002">
    <property type="protein sequence ID" value="RSV07128.1"/>
    <property type="molecule type" value="Genomic_DNA"/>
</dbReference>
<evidence type="ECO:0000256" key="2">
    <source>
        <dbReference type="ARBA" id="ARBA00022448"/>
    </source>
</evidence>
<keyword evidence="9 10" id="KW-0998">Cell outer membrane</keyword>
<evidence type="ECO:0000256" key="11">
    <source>
        <dbReference type="RuleBase" id="RU003357"/>
    </source>
</evidence>
<evidence type="ECO:0000313" key="14">
    <source>
        <dbReference type="EMBL" id="APR54612.1"/>
    </source>
</evidence>
<evidence type="ECO:0000256" key="5">
    <source>
        <dbReference type="ARBA" id="ARBA00022692"/>
    </source>
</evidence>
<dbReference type="PANTHER" id="PTHR47234">
    <property type="match status" value="1"/>
</dbReference>
<dbReference type="Gene3D" id="2.40.170.20">
    <property type="entry name" value="TonB-dependent receptor, beta-barrel domain"/>
    <property type="match status" value="1"/>
</dbReference>
<keyword evidence="8 10" id="KW-0472">Membrane</keyword>
<keyword evidence="4" id="KW-0410">Iron transport</keyword>
<evidence type="ECO:0000256" key="6">
    <source>
        <dbReference type="ARBA" id="ARBA00023004"/>
    </source>
</evidence>
<evidence type="ECO:0000256" key="9">
    <source>
        <dbReference type="ARBA" id="ARBA00023237"/>
    </source>
</evidence>
<dbReference type="Proteomes" id="UP000185161">
    <property type="component" value="Chromosome"/>
</dbReference>